<proteinExistence type="predicted"/>
<dbReference type="Proteomes" id="UP000189956">
    <property type="component" value="Unassembled WGS sequence"/>
</dbReference>
<dbReference type="GO" id="GO:0016746">
    <property type="term" value="F:acyltransferase activity"/>
    <property type="evidence" value="ECO:0007669"/>
    <property type="project" value="UniProtKB-KW"/>
</dbReference>
<dbReference type="OrthoDB" id="1373292at2"/>
<dbReference type="EMBL" id="FUWL01000006">
    <property type="protein sequence ID" value="SJZ47347.1"/>
    <property type="molecule type" value="Genomic_DNA"/>
</dbReference>
<evidence type="ECO:0000313" key="4">
    <source>
        <dbReference type="Proteomes" id="UP000189956"/>
    </source>
</evidence>
<evidence type="ECO:0000313" key="2">
    <source>
        <dbReference type="EMBL" id="SJZ47347.1"/>
    </source>
</evidence>
<organism evidence="1 3">
    <name type="scientific">Porphyromonas cangingivalis</name>
    <dbReference type="NCBI Taxonomy" id="36874"/>
    <lineage>
        <taxon>Bacteria</taxon>
        <taxon>Pseudomonadati</taxon>
        <taxon>Bacteroidota</taxon>
        <taxon>Bacteroidia</taxon>
        <taxon>Bacteroidales</taxon>
        <taxon>Porphyromonadaceae</taxon>
        <taxon>Porphyromonas</taxon>
    </lineage>
</organism>
<reference evidence="1 3" key="1">
    <citation type="submission" date="2014-08" db="EMBL/GenBank/DDBJ databases">
        <title>Porphyromonas cangingivalis strain:COT-109_OH1386 Genome sequencing.</title>
        <authorList>
            <person name="Wallis C."/>
            <person name="Deusch O."/>
            <person name="O'Flynn C."/>
            <person name="Davis I."/>
            <person name="Jospin G."/>
            <person name="Darling A.E."/>
            <person name="Coil D.A."/>
            <person name="Alexiev A."/>
            <person name="Horsfall A."/>
            <person name="Kirkwood N."/>
            <person name="Harris S."/>
            <person name="Eisen J.A."/>
        </authorList>
    </citation>
    <scope>NUCLEOTIDE SEQUENCE [LARGE SCALE GENOMIC DNA]</scope>
    <source>
        <strain evidence="3">COT-109 OH1386</strain>
        <strain evidence="1">COT-109_OH1386</strain>
    </source>
</reference>
<dbReference type="RefSeq" id="WP_025837285.1">
    <property type="nucleotide sequence ID" value="NZ_FUWL01000006.1"/>
</dbReference>
<dbReference type="EMBL" id="JQJD01000060">
    <property type="protein sequence ID" value="KGN78497.1"/>
    <property type="molecule type" value="Genomic_DNA"/>
</dbReference>
<dbReference type="AlphaFoldDB" id="A0A0A2ELF4"/>
<gene>
    <name evidence="1" type="ORF">HQ35_09775</name>
    <name evidence="2" type="ORF">SAMN02745205_00915</name>
</gene>
<name>A0A0A2ELF4_PORCN</name>
<evidence type="ECO:0000313" key="3">
    <source>
        <dbReference type="Proteomes" id="UP000030125"/>
    </source>
</evidence>
<keyword evidence="3" id="KW-1185">Reference proteome</keyword>
<keyword evidence="2" id="KW-0012">Acyltransferase</keyword>
<sequence>MSYNYAKKVASINSIIEKRLKDGENTLQRAMIIASLKRFYPELKEEQYDSFLRSVLINQELAWQEQSDVSILTYCTISDNLDHLHTPAIYCSFHLSSYRLSLLYLLTLKKPITLLASQKVIDSQKEIISKYSSLASGNSPVKLINANSPHSLLSMAKDLKDGRSLFVFIDGNTGVGIATEETKLTSVRILESEILARSGVAHLALITNTPIVPIITFRNEGEYPSIKVFPKLLPSERYTDRSIEADLLTRKIYSIADPLLKKYPEQWEPWLYLYNFVSKNHSKSNNVKIFKFNKNRYLFWNNKNKSYLIDNVDYSVIELDSNTTEELQKDVICIENIQDSILRNLINNQIII</sequence>
<protein>
    <submittedName>
        <fullName evidence="2">Lauroyl/myristoyl acyltransferase</fullName>
    </submittedName>
</protein>
<keyword evidence="2" id="KW-0808">Transferase</keyword>
<accession>A0A0A2ELF4</accession>
<evidence type="ECO:0000313" key="1">
    <source>
        <dbReference type="EMBL" id="KGN78497.1"/>
    </source>
</evidence>
<reference evidence="2 4" key="2">
    <citation type="submission" date="2017-02" db="EMBL/GenBank/DDBJ databases">
        <authorList>
            <person name="Peterson S.W."/>
        </authorList>
    </citation>
    <scope>NUCLEOTIDE SEQUENCE [LARGE SCALE GENOMIC DNA]</scope>
    <source>
        <strain evidence="2 4">ATCC 700135</strain>
    </source>
</reference>
<dbReference type="Proteomes" id="UP000030125">
    <property type="component" value="Unassembled WGS sequence"/>
</dbReference>